<feature type="transmembrane region" description="Helical" evidence="2">
    <location>
        <begin position="45"/>
        <end position="68"/>
    </location>
</feature>
<dbReference type="PANTHER" id="PTHR33365">
    <property type="entry name" value="YALI0B05434P"/>
    <property type="match status" value="1"/>
</dbReference>
<dbReference type="GO" id="GO:0043386">
    <property type="term" value="P:mycotoxin biosynthetic process"/>
    <property type="evidence" value="ECO:0007669"/>
    <property type="project" value="InterPro"/>
</dbReference>
<evidence type="ECO:0000256" key="2">
    <source>
        <dbReference type="SAM" id="Phobius"/>
    </source>
</evidence>
<dbReference type="Pfam" id="PF11807">
    <property type="entry name" value="UstYa"/>
    <property type="match status" value="1"/>
</dbReference>
<sequence>MNNASYLKMERQGVESASTDSIADFSTSKELYKCYEDRDLRRSSIWQACGPLVPVIVVLLAVSNVFLLMTDHLAGTKSAQVILGQNSNYYGSPQFVMTEFNHDWTNLVGEEREGYRYKDEEWDSFFPHGGGAVALSSAFVDRYGVPRNAAPTPEDPSKGIYMIAGYHQMHCLSIVRDALYWLNGTLAKWPDNNGFMWDHVLHCVEAVRQGLTCNMDPTLINLNETWPGIPNGQKHECRNLDAMRKFADANWHELPTPGGA</sequence>
<dbReference type="AlphaFoldDB" id="A0AAQ3LYL1"/>
<evidence type="ECO:0000313" key="4">
    <source>
        <dbReference type="Proteomes" id="UP001303373"/>
    </source>
</evidence>
<proteinExistence type="inferred from homology"/>
<dbReference type="EMBL" id="CP138581">
    <property type="protein sequence ID" value="WPG98223.1"/>
    <property type="molecule type" value="Genomic_DNA"/>
</dbReference>
<comment type="similarity">
    <text evidence="1">Belongs to the ustYa family.</text>
</comment>
<reference evidence="3 4" key="1">
    <citation type="submission" date="2023-11" db="EMBL/GenBank/DDBJ databases">
        <title>An acidophilic fungus is an integral part of prey digestion in a carnivorous sundew plant.</title>
        <authorList>
            <person name="Tsai I.J."/>
        </authorList>
    </citation>
    <scope>NUCLEOTIDE SEQUENCE [LARGE SCALE GENOMIC DNA]</scope>
    <source>
        <strain evidence="3">169a</strain>
    </source>
</reference>
<dbReference type="PANTHER" id="PTHR33365:SF6">
    <property type="entry name" value="OXIDASE USTYA"/>
    <property type="match status" value="1"/>
</dbReference>
<protein>
    <submittedName>
        <fullName evidence="3">Uncharacterized protein</fullName>
    </submittedName>
</protein>
<keyword evidence="2" id="KW-0812">Transmembrane</keyword>
<keyword evidence="2" id="KW-1133">Transmembrane helix</keyword>
<evidence type="ECO:0000313" key="3">
    <source>
        <dbReference type="EMBL" id="WPG98223.1"/>
    </source>
</evidence>
<name>A0AAQ3LYL1_9PEZI</name>
<keyword evidence="2" id="KW-0472">Membrane</keyword>
<accession>A0AAQ3LYL1</accession>
<organism evidence="3 4">
    <name type="scientific">Acrodontium crateriforme</name>
    <dbReference type="NCBI Taxonomy" id="150365"/>
    <lineage>
        <taxon>Eukaryota</taxon>
        <taxon>Fungi</taxon>
        <taxon>Dikarya</taxon>
        <taxon>Ascomycota</taxon>
        <taxon>Pezizomycotina</taxon>
        <taxon>Dothideomycetes</taxon>
        <taxon>Dothideomycetidae</taxon>
        <taxon>Mycosphaerellales</taxon>
        <taxon>Teratosphaeriaceae</taxon>
        <taxon>Acrodontium</taxon>
    </lineage>
</organism>
<dbReference type="InterPro" id="IPR021765">
    <property type="entry name" value="UstYa-like"/>
</dbReference>
<dbReference type="Proteomes" id="UP001303373">
    <property type="component" value="Chromosome 2"/>
</dbReference>
<evidence type="ECO:0000256" key="1">
    <source>
        <dbReference type="ARBA" id="ARBA00035112"/>
    </source>
</evidence>
<keyword evidence="4" id="KW-1185">Reference proteome</keyword>
<gene>
    <name evidence="3" type="ORF">R9X50_00101100</name>
</gene>